<dbReference type="AlphaFoldDB" id="A0A0S3RLW9"/>
<feature type="transmembrane region" description="Helical" evidence="1">
    <location>
        <begin position="73"/>
        <end position="93"/>
    </location>
</feature>
<keyword evidence="1" id="KW-0812">Transmembrane</keyword>
<feature type="non-terminal residue" evidence="2">
    <location>
        <position position="1"/>
    </location>
</feature>
<keyword evidence="3" id="KW-1185">Reference proteome</keyword>
<sequence length="112" mass="13416">HTNFYYLLFFIIFHFSTHLLYYFSSSTFSIHISINTHILFTPFFTHTITQYPSFLSHTKPLHFYPKTLLHSSLPHYISFHTFPISPIIILLHIPHMKHFNTPLLLHINIYIS</sequence>
<gene>
    <name evidence="2" type="primary">Vigan.03G135100</name>
    <name evidence="2" type="ORF">VIGAN_03135100</name>
</gene>
<keyword evidence="1" id="KW-0472">Membrane</keyword>
<feature type="transmembrane region" description="Helical" evidence="1">
    <location>
        <begin position="36"/>
        <end position="53"/>
    </location>
</feature>
<reference evidence="2 3" key="1">
    <citation type="journal article" date="2015" name="Sci. Rep.">
        <title>The power of single molecule real-time sequencing technology in the de novo assembly of a eukaryotic genome.</title>
        <authorList>
            <person name="Sakai H."/>
            <person name="Naito K."/>
            <person name="Ogiso-Tanaka E."/>
            <person name="Takahashi Y."/>
            <person name="Iseki K."/>
            <person name="Muto C."/>
            <person name="Satou K."/>
            <person name="Teruya K."/>
            <person name="Shiroma A."/>
            <person name="Shimoji M."/>
            <person name="Hirano T."/>
            <person name="Itoh T."/>
            <person name="Kaga A."/>
            <person name="Tomooka N."/>
        </authorList>
    </citation>
    <scope>NUCLEOTIDE SEQUENCE [LARGE SCALE GENOMIC DNA]</scope>
    <source>
        <strain evidence="3">cv. Shumari</strain>
    </source>
</reference>
<protein>
    <submittedName>
        <fullName evidence="2">Uncharacterized protein</fullName>
    </submittedName>
</protein>
<name>A0A0S3RLW9_PHAAN</name>
<dbReference type="Proteomes" id="UP000291084">
    <property type="component" value="Chromosome 3"/>
</dbReference>
<organism evidence="2 3">
    <name type="scientific">Vigna angularis var. angularis</name>
    <dbReference type="NCBI Taxonomy" id="157739"/>
    <lineage>
        <taxon>Eukaryota</taxon>
        <taxon>Viridiplantae</taxon>
        <taxon>Streptophyta</taxon>
        <taxon>Embryophyta</taxon>
        <taxon>Tracheophyta</taxon>
        <taxon>Spermatophyta</taxon>
        <taxon>Magnoliopsida</taxon>
        <taxon>eudicotyledons</taxon>
        <taxon>Gunneridae</taxon>
        <taxon>Pentapetalae</taxon>
        <taxon>rosids</taxon>
        <taxon>fabids</taxon>
        <taxon>Fabales</taxon>
        <taxon>Fabaceae</taxon>
        <taxon>Papilionoideae</taxon>
        <taxon>50 kb inversion clade</taxon>
        <taxon>NPAAA clade</taxon>
        <taxon>indigoferoid/millettioid clade</taxon>
        <taxon>Phaseoleae</taxon>
        <taxon>Vigna</taxon>
    </lineage>
</organism>
<keyword evidence="1" id="KW-1133">Transmembrane helix</keyword>
<accession>A0A0S3RLW9</accession>
<evidence type="ECO:0000313" key="2">
    <source>
        <dbReference type="EMBL" id="BAT81593.1"/>
    </source>
</evidence>
<dbReference type="EMBL" id="AP015036">
    <property type="protein sequence ID" value="BAT81593.1"/>
    <property type="molecule type" value="Genomic_DNA"/>
</dbReference>
<proteinExistence type="predicted"/>
<evidence type="ECO:0000313" key="3">
    <source>
        <dbReference type="Proteomes" id="UP000291084"/>
    </source>
</evidence>
<feature type="transmembrane region" description="Helical" evidence="1">
    <location>
        <begin position="6"/>
        <end position="24"/>
    </location>
</feature>
<evidence type="ECO:0000256" key="1">
    <source>
        <dbReference type="SAM" id="Phobius"/>
    </source>
</evidence>